<feature type="transmembrane region" description="Helical" evidence="1">
    <location>
        <begin position="38"/>
        <end position="60"/>
    </location>
</feature>
<name>A0ABY6I0B7_9ARCH</name>
<organism evidence="2 3">
    <name type="scientific">Candidatus Lokiarchaeum ossiferum</name>
    <dbReference type="NCBI Taxonomy" id="2951803"/>
    <lineage>
        <taxon>Archaea</taxon>
        <taxon>Promethearchaeati</taxon>
        <taxon>Promethearchaeota</taxon>
        <taxon>Promethearchaeia</taxon>
        <taxon>Promethearchaeales</taxon>
        <taxon>Promethearchaeaceae</taxon>
        <taxon>Candidatus Lokiarchaeum</taxon>
    </lineage>
</organism>
<dbReference type="Proteomes" id="UP001208689">
    <property type="component" value="Chromosome"/>
</dbReference>
<keyword evidence="1" id="KW-0472">Membrane</keyword>
<dbReference type="EMBL" id="CP104013">
    <property type="protein sequence ID" value="UYP48259.1"/>
    <property type="molecule type" value="Genomic_DNA"/>
</dbReference>
<keyword evidence="3" id="KW-1185">Reference proteome</keyword>
<proteinExistence type="predicted"/>
<feature type="transmembrane region" description="Helical" evidence="1">
    <location>
        <begin position="175"/>
        <end position="195"/>
    </location>
</feature>
<feature type="transmembrane region" description="Helical" evidence="1">
    <location>
        <begin position="102"/>
        <end position="120"/>
    </location>
</feature>
<keyword evidence="1" id="KW-1133">Transmembrane helix</keyword>
<feature type="transmembrane region" description="Helical" evidence="1">
    <location>
        <begin position="150"/>
        <end position="169"/>
    </location>
</feature>
<evidence type="ECO:0000313" key="2">
    <source>
        <dbReference type="EMBL" id="UYP48259.1"/>
    </source>
</evidence>
<accession>A0ABY6I0B7</accession>
<feature type="transmembrane region" description="Helical" evidence="1">
    <location>
        <begin position="80"/>
        <end position="97"/>
    </location>
</feature>
<gene>
    <name evidence="2" type="ORF">NEF87_004544</name>
</gene>
<reference evidence="2" key="1">
    <citation type="submission" date="2022-09" db="EMBL/GenBank/DDBJ databases">
        <title>Actin cytoskeleton and complex cell architecture in an #Asgard archaeon.</title>
        <authorList>
            <person name="Ponce Toledo R.I."/>
            <person name="Schleper C."/>
            <person name="Rodrigues Oliveira T."/>
            <person name="Wollweber F."/>
            <person name="Xu J."/>
            <person name="Rittmann S."/>
            <person name="Klingl A."/>
            <person name="Pilhofer M."/>
        </authorList>
    </citation>
    <scope>NUCLEOTIDE SEQUENCE</scope>
    <source>
        <strain evidence="2">B-35</strain>
    </source>
</reference>
<evidence type="ECO:0000313" key="3">
    <source>
        <dbReference type="Proteomes" id="UP001208689"/>
    </source>
</evidence>
<feature type="transmembrane region" description="Helical" evidence="1">
    <location>
        <begin position="6"/>
        <end position="26"/>
    </location>
</feature>
<feature type="transmembrane region" description="Helical" evidence="1">
    <location>
        <begin position="126"/>
        <end position="143"/>
    </location>
</feature>
<evidence type="ECO:0000256" key="1">
    <source>
        <dbReference type="SAM" id="Phobius"/>
    </source>
</evidence>
<sequence length="220" mass="25688">MVSEQILMFVEIGNSLFGFIGIYLAIKQWKKYKNPADIFVVLINLLAVGAVLFSAFTFLLIGYFPEINLAFKIGNLPIEWIFKIGISMMYMIFMVYLLEWKFLYTVPFIVGLYFFLYGFHTGNENILNIYLGTIIFSAIWLIYNAIKNRSGLSLGLFIVAVFYAISTLISDFLFLYYLFRYLMSISLILGINGWFEEKILYNRKEEKKIQNTWIARATRS</sequence>
<keyword evidence="1" id="KW-0812">Transmembrane</keyword>
<protein>
    <submittedName>
        <fullName evidence="2">Uncharacterized protein</fullName>
    </submittedName>
</protein>